<sequence>MKLLLSFLLLCLVCIASSVSPPLPYARQARARYVPLFYSNGIPAGYDFFQDNKAEEILPRNNINDTPLGRLFGNILSPLSNLITITSTTTQVVQLTVTSAVYASCIPAAQFSTVVAADPAANPPVAATLATKACARRRRDASDLLTEIDIQPALPLPIETSVILDTPVVQDQPELLSSKSEEVEEKAEIRLGNTAVTTTKWVTVSTTTYKFVAQTITSTKDVAGSGGLLCLPSGYAVCV</sequence>
<dbReference type="Proteomes" id="UP000789390">
    <property type="component" value="Unassembled WGS sequence"/>
</dbReference>
<keyword evidence="3" id="KW-1185">Reference proteome</keyword>
<evidence type="ECO:0000313" key="3">
    <source>
        <dbReference type="Proteomes" id="UP000789390"/>
    </source>
</evidence>
<keyword evidence="1" id="KW-0732">Signal</keyword>
<proteinExistence type="predicted"/>
<dbReference type="AlphaFoldDB" id="A0A8J2RD53"/>
<protein>
    <submittedName>
        <fullName evidence="2">Uncharacterized protein</fullName>
    </submittedName>
</protein>
<comment type="caution">
    <text evidence="2">The sequence shown here is derived from an EMBL/GenBank/DDBJ whole genome shotgun (WGS) entry which is preliminary data.</text>
</comment>
<feature type="chain" id="PRO_5035271096" evidence="1">
    <location>
        <begin position="19"/>
        <end position="239"/>
    </location>
</feature>
<feature type="signal peptide" evidence="1">
    <location>
        <begin position="1"/>
        <end position="18"/>
    </location>
</feature>
<gene>
    <name evidence="2" type="ORF">DGAL_LOCUS4523</name>
</gene>
<evidence type="ECO:0000256" key="1">
    <source>
        <dbReference type="SAM" id="SignalP"/>
    </source>
</evidence>
<organism evidence="2 3">
    <name type="scientific">Daphnia galeata</name>
    <dbReference type="NCBI Taxonomy" id="27404"/>
    <lineage>
        <taxon>Eukaryota</taxon>
        <taxon>Metazoa</taxon>
        <taxon>Ecdysozoa</taxon>
        <taxon>Arthropoda</taxon>
        <taxon>Crustacea</taxon>
        <taxon>Branchiopoda</taxon>
        <taxon>Diplostraca</taxon>
        <taxon>Cladocera</taxon>
        <taxon>Anomopoda</taxon>
        <taxon>Daphniidae</taxon>
        <taxon>Daphnia</taxon>
    </lineage>
</organism>
<reference evidence="2" key="1">
    <citation type="submission" date="2021-11" db="EMBL/GenBank/DDBJ databases">
        <authorList>
            <person name="Schell T."/>
        </authorList>
    </citation>
    <scope>NUCLEOTIDE SEQUENCE</scope>
    <source>
        <strain evidence="2">M5</strain>
    </source>
</reference>
<name>A0A8J2RD53_9CRUS</name>
<accession>A0A8J2RD53</accession>
<evidence type="ECO:0000313" key="2">
    <source>
        <dbReference type="EMBL" id="CAH0102134.1"/>
    </source>
</evidence>
<dbReference type="EMBL" id="CAKKLH010000074">
    <property type="protein sequence ID" value="CAH0102134.1"/>
    <property type="molecule type" value="Genomic_DNA"/>
</dbReference>
<dbReference type="OrthoDB" id="6366550at2759"/>